<dbReference type="EMBL" id="CP034951">
    <property type="protein sequence ID" value="QAA81297.1"/>
    <property type="molecule type" value="Genomic_DNA"/>
</dbReference>
<dbReference type="KEGG" id="aev:EI546_05945"/>
<dbReference type="OrthoDB" id="2081174at2"/>
<name>A0A410G1Y9_9FLAO</name>
<dbReference type="SUPFAM" id="SSF88713">
    <property type="entry name" value="Glycoside hydrolase/deacetylase"/>
    <property type="match status" value="1"/>
</dbReference>
<evidence type="ECO:0008006" key="3">
    <source>
        <dbReference type="Google" id="ProtNLM"/>
    </source>
</evidence>
<dbReference type="AlphaFoldDB" id="A0A410G1Y9"/>
<protein>
    <recommendedName>
        <fullName evidence="3">Polysaccharide deacetylase</fullName>
    </recommendedName>
</protein>
<organism evidence="1 2">
    <name type="scientific">Aequorivita ciconiae</name>
    <dbReference type="NCBI Taxonomy" id="2494375"/>
    <lineage>
        <taxon>Bacteria</taxon>
        <taxon>Pseudomonadati</taxon>
        <taxon>Bacteroidota</taxon>
        <taxon>Flavobacteriia</taxon>
        <taxon>Flavobacteriales</taxon>
        <taxon>Flavobacteriaceae</taxon>
        <taxon>Aequorivita</taxon>
    </lineage>
</organism>
<gene>
    <name evidence="1" type="ORF">EI546_05945</name>
</gene>
<reference evidence="1 2" key="1">
    <citation type="submission" date="2019-01" db="EMBL/GenBank/DDBJ databases">
        <title>Complete genome sequencing of Aequorivita sp. H23M31.</title>
        <authorList>
            <person name="Bae J.-W."/>
        </authorList>
    </citation>
    <scope>NUCLEOTIDE SEQUENCE [LARGE SCALE GENOMIC DNA]</scope>
    <source>
        <strain evidence="1 2">H23M31</strain>
    </source>
</reference>
<evidence type="ECO:0000313" key="2">
    <source>
        <dbReference type="Proteomes" id="UP000285517"/>
    </source>
</evidence>
<dbReference type="Proteomes" id="UP000285517">
    <property type="component" value="Chromosome"/>
</dbReference>
<keyword evidence="2" id="KW-1185">Reference proteome</keyword>
<proteinExistence type="predicted"/>
<dbReference type="GO" id="GO:0005975">
    <property type="term" value="P:carbohydrate metabolic process"/>
    <property type="evidence" value="ECO:0007669"/>
    <property type="project" value="InterPro"/>
</dbReference>
<evidence type="ECO:0000313" key="1">
    <source>
        <dbReference type="EMBL" id="QAA81297.1"/>
    </source>
</evidence>
<dbReference type="InterPro" id="IPR011330">
    <property type="entry name" value="Glyco_hydro/deAcase_b/a-brl"/>
</dbReference>
<sequence>MIHQIKPILSRNITNVWGWRTSRKIVVIESDDWGSIRMPNKDVYDAYKNLGYNIDSSPYCKYDTLANTEDLNALFEILRMFKGRDGRHPKFTFNTVMANPIFKEIRKSDYSEYFYEPFPETLNRYYPNENVFKLWKQGIDEKLIQPQFHGREHVHVHSWLAHLSRGNKPLLDAFQMGFWGIPKTFYEKSNISIQAAFGSYDLQQLEFYRENIREGLQLFEDIFGFKSKTFIPSNYTYPEELNSGLHDCGVIGIQGMRKQKIPQENASLITKVIYTGKRNEYQQRYTVRNAMLEPSQMPKRMDNVGECLKDIGNSFLWHKPAIINSHRVNYVGSIDKENRIRSLSMLKNLLYQIIKKWPEVEFLSSDELVDVMNEEH</sequence>
<dbReference type="RefSeq" id="WP_128249685.1">
    <property type="nucleotide sequence ID" value="NZ_CP034951.1"/>
</dbReference>
<accession>A0A410G1Y9</accession>